<dbReference type="EMBL" id="UYJE01006024">
    <property type="protein sequence ID" value="VDI42474.1"/>
    <property type="molecule type" value="Genomic_DNA"/>
</dbReference>
<protein>
    <submittedName>
        <fullName evidence="1">Uncharacterized protein</fullName>
    </submittedName>
</protein>
<sequence length="84" mass="9628">MISHICGWVNKFNESLKEILTEAMGKEHGSFIIVQSKGNIVKGTFWTEVRKLYDSVEENTPARKLAIYEALQRKDDRGEGNNEQ</sequence>
<comment type="caution">
    <text evidence="1">The sequence shown here is derived from an EMBL/GenBank/DDBJ whole genome shotgun (WGS) entry which is preliminary data.</text>
</comment>
<evidence type="ECO:0000313" key="2">
    <source>
        <dbReference type="Proteomes" id="UP000596742"/>
    </source>
</evidence>
<accession>A0A8B6EZP7</accession>
<name>A0A8B6EZP7_MYTGA</name>
<dbReference type="Proteomes" id="UP000596742">
    <property type="component" value="Unassembled WGS sequence"/>
</dbReference>
<keyword evidence="2" id="KW-1185">Reference proteome</keyword>
<dbReference type="AlphaFoldDB" id="A0A8B6EZP7"/>
<gene>
    <name evidence="1" type="ORF">MGAL_10B071567</name>
</gene>
<organism evidence="1 2">
    <name type="scientific">Mytilus galloprovincialis</name>
    <name type="common">Mediterranean mussel</name>
    <dbReference type="NCBI Taxonomy" id="29158"/>
    <lineage>
        <taxon>Eukaryota</taxon>
        <taxon>Metazoa</taxon>
        <taxon>Spiralia</taxon>
        <taxon>Lophotrochozoa</taxon>
        <taxon>Mollusca</taxon>
        <taxon>Bivalvia</taxon>
        <taxon>Autobranchia</taxon>
        <taxon>Pteriomorphia</taxon>
        <taxon>Mytilida</taxon>
        <taxon>Mytiloidea</taxon>
        <taxon>Mytilidae</taxon>
        <taxon>Mytilinae</taxon>
        <taxon>Mytilus</taxon>
    </lineage>
</organism>
<dbReference type="OrthoDB" id="6173071at2759"/>
<reference evidence="1" key="1">
    <citation type="submission" date="2018-11" db="EMBL/GenBank/DDBJ databases">
        <authorList>
            <person name="Alioto T."/>
            <person name="Alioto T."/>
        </authorList>
    </citation>
    <scope>NUCLEOTIDE SEQUENCE</scope>
</reference>
<proteinExistence type="predicted"/>
<evidence type="ECO:0000313" key="1">
    <source>
        <dbReference type="EMBL" id="VDI42474.1"/>
    </source>
</evidence>